<sequence length="84" mass="9524">MKHLLTDINGIKYFQLDNERGKANDNRIEVSFPISLDMQSGLRETINAVKQLNRKTVFKLLASFNLEVPLTVQKLGHIDLGKAD</sequence>
<reference evidence="1" key="1">
    <citation type="journal article" date="2015" name="Nature">
        <title>Complex archaea that bridge the gap between prokaryotes and eukaryotes.</title>
        <authorList>
            <person name="Spang A."/>
            <person name="Saw J.H."/>
            <person name="Jorgensen S.L."/>
            <person name="Zaremba-Niedzwiedzka K."/>
            <person name="Martijn J."/>
            <person name="Lind A.E."/>
            <person name="van Eijk R."/>
            <person name="Schleper C."/>
            <person name="Guy L."/>
            <person name="Ettema T.J."/>
        </authorList>
    </citation>
    <scope>NUCLEOTIDE SEQUENCE</scope>
</reference>
<dbReference type="EMBL" id="LAZR01026521">
    <property type="protein sequence ID" value="KKL68471.1"/>
    <property type="molecule type" value="Genomic_DNA"/>
</dbReference>
<gene>
    <name evidence="1" type="ORF">LCGC14_2124690</name>
</gene>
<name>A0A0F9EQD2_9ZZZZ</name>
<protein>
    <submittedName>
        <fullName evidence="1">Uncharacterized protein</fullName>
    </submittedName>
</protein>
<organism evidence="1">
    <name type="scientific">marine sediment metagenome</name>
    <dbReference type="NCBI Taxonomy" id="412755"/>
    <lineage>
        <taxon>unclassified sequences</taxon>
        <taxon>metagenomes</taxon>
        <taxon>ecological metagenomes</taxon>
    </lineage>
</organism>
<comment type="caution">
    <text evidence="1">The sequence shown here is derived from an EMBL/GenBank/DDBJ whole genome shotgun (WGS) entry which is preliminary data.</text>
</comment>
<feature type="non-terminal residue" evidence="1">
    <location>
        <position position="84"/>
    </location>
</feature>
<accession>A0A0F9EQD2</accession>
<proteinExistence type="predicted"/>
<dbReference type="AlphaFoldDB" id="A0A0F9EQD2"/>
<evidence type="ECO:0000313" key="1">
    <source>
        <dbReference type="EMBL" id="KKL68471.1"/>
    </source>
</evidence>